<evidence type="ECO:0000313" key="3">
    <source>
        <dbReference type="Proteomes" id="UP000015105"/>
    </source>
</evidence>
<protein>
    <submittedName>
        <fullName evidence="2">Uncharacterized protein</fullName>
    </submittedName>
</protein>
<keyword evidence="1" id="KW-0812">Transmembrane</keyword>
<dbReference type="Gramene" id="AET2Gv20724800.36">
    <property type="protein sequence ID" value="AET2Gv20724800.36"/>
    <property type="gene ID" value="AET2Gv20724800"/>
</dbReference>
<reference evidence="2" key="5">
    <citation type="journal article" date="2021" name="G3 (Bethesda)">
        <title>Aegilops tauschii genome assembly Aet v5.0 features greater sequence contiguity and improved annotation.</title>
        <authorList>
            <person name="Wang L."/>
            <person name="Zhu T."/>
            <person name="Rodriguez J.C."/>
            <person name="Deal K.R."/>
            <person name="Dubcovsky J."/>
            <person name="McGuire P.E."/>
            <person name="Lux T."/>
            <person name="Spannagl M."/>
            <person name="Mayer K.F.X."/>
            <person name="Baldrich P."/>
            <person name="Meyers B.C."/>
            <person name="Huo N."/>
            <person name="Gu Y.Q."/>
            <person name="Zhou H."/>
            <person name="Devos K.M."/>
            <person name="Bennetzen J.L."/>
            <person name="Unver T."/>
            <person name="Budak H."/>
            <person name="Gulick P.J."/>
            <person name="Galiba G."/>
            <person name="Kalapos B."/>
            <person name="Nelson D.R."/>
            <person name="Li P."/>
            <person name="You F.M."/>
            <person name="Luo M.C."/>
            <person name="Dvorak J."/>
        </authorList>
    </citation>
    <scope>NUCLEOTIDE SEQUENCE [LARGE SCALE GENOMIC DNA]</scope>
    <source>
        <strain evidence="2">cv. AL8/78</strain>
    </source>
</reference>
<proteinExistence type="predicted"/>
<keyword evidence="3" id="KW-1185">Reference proteome</keyword>
<dbReference type="Proteomes" id="UP000015105">
    <property type="component" value="Chromosome 2D"/>
</dbReference>
<organism evidence="2 3">
    <name type="scientific">Aegilops tauschii subsp. strangulata</name>
    <name type="common">Goatgrass</name>
    <dbReference type="NCBI Taxonomy" id="200361"/>
    <lineage>
        <taxon>Eukaryota</taxon>
        <taxon>Viridiplantae</taxon>
        <taxon>Streptophyta</taxon>
        <taxon>Embryophyta</taxon>
        <taxon>Tracheophyta</taxon>
        <taxon>Spermatophyta</taxon>
        <taxon>Magnoliopsida</taxon>
        <taxon>Liliopsida</taxon>
        <taxon>Poales</taxon>
        <taxon>Poaceae</taxon>
        <taxon>BOP clade</taxon>
        <taxon>Pooideae</taxon>
        <taxon>Triticodae</taxon>
        <taxon>Triticeae</taxon>
        <taxon>Triticinae</taxon>
        <taxon>Aegilops</taxon>
    </lineage>
</organism>
<name>A0A453C3S5_AEGTS</name>
<keyword evidence="1" id="KW-0472">Membrane</keyword>
<sequence length="72" mass="7989">MPRWGSMLNSACFHFVMSCEPMVVLLHGISVFLSFLTIVHVTIHIALSRLSLGAVLVEVQPPMARKRLVQDG</sequence>
<dbReference type="EnsemblPlants" id="AET2Gv20724800.35">
    <property type="protein sequence ID" value="AET2Gv20724800.35"/>
    <property type="gene ID" value="AET2Gv20724800"/>
</dbReference>
<dbReference type="Gramene" id="AET2Gv20724800.35">
    <property type="protein sequence ID" value="AET2Gv20724800.35"/>
    <property type="gene ID" value="AET2Gv20724800"/>
</dbReference>
<feature type="transmembrane region" description="Helical" evidence="1">
    <location>
        <begin position="12"/>
        <end position="32"/>
    </location>
</feature>
<reference evidence="3" key="2">
    <citation type="journal article" date="2017" name="Nat. Plants">
        <title>The Aegilops tauschii genome reveals multiple impacts of transposons.</title>
        <authorList>
            <person name="Zhao G."/>
            <person name="Zou C."/>
            <person name="Li K."/>
            <person name="Wang K."/>
            <person name="Li T."/>
            <person name="Gao L."/>
            <person name="Zhang X."/>
            <person name="Wang H."/>
            <person name="Yang Z."/>
            <person name="Liu X."/>
            <person name="Jiang W."/>
            <person name="Mao L."/>
            <person name="Kong X."/>
            <person name="Jiao Y."/>
            <person name="Jia J."/>
        </authorList>
    </citation>
    <scope>NUCLEOTIDE SEQUENCE [LARGE SCALE GENOMIC DNA]</scope>
    <source>
        <strain evidence="3">cv. AL8/78</strain>
    </source>
</reference>
<evidence type="ECO:0000256" key="1">
    <source>
        <dbReference type="SAM" id="Phobius"/>
    </source>
</evidence>
<keyword evidence="1" id="KW-1133">Transmembrane helix</keyword>
<dbReference type="AlphaFoldDB" id="A0A453C3S5"/>
<dbReference type="EnsemblPlants" id="AET2Gv20724800.36">
    <property type="protein sequence ID" value="AET2Gv20724800.36"/>
    <property type="gene ID" value="AET2Gv20724800"/>
</dbReference>
<evidence type="ECO:0000313" key="2">
    <source>
        <dbReference type="EnsemblPlants" id="AET2Gv20724800.36"/>
    </source>
</evidence>
<reference evidence="2" key="3">
    <citation type="journal article" date="2017" name="Nature">
        <title>Genome sequence of the progenitor of the wheat D genome Aegilops tauschii.</title>
        <authorList>
            <person name="Luo M.C."/>
            <person name="Gu Y.Q."/>
            <person name="Puiu D."/>
            <person name="Wang H."/>
            <person name="Twardziok S.O."/>
            <person name="Deal K.R."/>
            <person name="Huo N."/>
            <person name="Zhu T."/>
            <person name="Wang L."/>
            <person name="Wang Y."/>
            <person name="McGuire P.E."/>
            <person name="Liu S."/>
            <person name="Long H."/>
            <person name="Ramasamy R.K."/>
            <person name="Rodriguez J.C."/>
            <person name="Van S.L."/>
            <person name="Yuan L."/>
            <person name="Wang Z."/>
            <person name="Xia Z."/>
            <person name="Xiao L."/>
            <person name="Anderson O.D."/>
            <person name="Ouyang S."/>
            <person name="Liang Y."/>
            <person name="Zimin A.V."/>
            <person name="Pertea G."/>
            <person name="Qi P."/>
            <person name="Bennetzen J.L."/>
            <person name="Dai X."/>
            <person name="Dawson M.W."/>
            <person name="Muller H.G."/>
            <person name="Kugler K."/>
            <person name="Rivarola-Duarte L."/>
            <person name="Spannagl M."/>
            <person name="Mayer K.F.X."/>
            <person name="Lu F.H."/>
            <person name="Bevan M.W."/>
            <person name="Leroy P."/>
            <person name="Li P."/>
            <person name="You F.M."/>
            <person name="Sun Q."/>
            <person name="Liu Z."/>
            <person name="Lyons E."/>
            <person name="Wicker T."/>
            <person name="Salzberg S.L."/>
            <person name="Devos K.M."/>
            <person name="Dvorak J."/>
        </authorList>
    </citation>
    <scope>NUCLEOTIDE SEQUENCE [LARGE SCALE GENOMIC DNA]</scope>
    <source>
        <strain evidence="2">cv. AL8/78</strain>
    </source>
</reference>
<accession>A0A453C3S5</accession>
<reference evidence="2" key="4">
    <citation type="submission" date="2019-03" db="UniProtKB">
        <authorList>
            <consortium name="EnsemblPlants"/>
        </authorList>
    </citation>
    <scope>IDENTIFICATION</scope>
</reference>
<reference evidence="3" key="1">
    <citation type="journal article" date="2014" name="Science">
        <title>Ancient hybridizations among the ancestral genomes of bread wheat.</title>
        <authorList>
            <consortium name="International Wheat Genome Sequencing Consortium,"/>
            <person name="Marcussen T."/>
            <person name="Sandve S.R."/>
            <person name="Heier L."/>
            <person name="Spannagl M."/>
            <person name="Pfeifer M."/>
            <person name="Jakobsen K.S."/>
            <person name="Wulff B.B."/>
            <person name="Steuernagel B."/>
            <person name="Mayer K.F."/>
            <person name="Olsen O.A."/>
        </authorList>
    </citation>
    <scope>NUCLEOTIDE SEQUENCE [LARGE SCALE GENOMIC DNA]</scope>
    <source>
        <strain evidence="3">cv. AL8/78</strain>
    </source>
</reference>
<dbReference type="PROSITE" id="PS51257">
    <property type="entry name" value="PROKAR_LIPOPROTEIN"/>
    <property type="match status" value="1"/>
</dbReference>